<keyword evidence="5" id="KW-1185">Reference proteome</keyword>
<dbReference type="InterPro" id="IPR008964">
    <property type="entry name" value="Invasin/intimin_cell_adhesion"/>
</dbReference>
<evidence type="ECO:0000313" key="4">
    <source>
        <dbReference type="EMBL" id="GKX61636.1"/>
    </source>
</evidence>
<dbReference type="PROSITE" id="PS51127">
    <property type="entry name" value="BIG1"/>
    <property type="match status" value="1"/>
</dbReference>
<feature type="chain" id="PRO_5047008180" description="Big-1 domain-containing protein" evidence="2">
    <location>
        <begin position="32"/>
        <end position="809"/>
    </location>
</feature>
<evidence type="ECO:0000313" key="5">
    <source>
        <dbReference type="Proteomes" id="UP001059610"/>
    </source>
</evidence>
<dbReference type="Pfam" id="PF11924">
    <property type="entry name" value="IAT_beta"/>
    <property type="match status" value="1"/>
</dbReference>
<dbReference type="Gene3D" id="2.40.160.160">
    <property type="entry name" value="Inverse autotransporter, beta-domain"/>
    <property type="match status" value="1"/>
</dbReference>
<protein>
    <recommendedName>
        <fullName evidence="3">Big-1 domain-containing protein</fullName>
    </recommendedName>
</protein>
<keyword evidence="2" id="KW-0732">Signal</keyword>
<organism evidence="4 5">
    <name type="scientific">Pragia fontium</name>
    <dbReference type="NCBI Taxonomy" id="82985"/>
    <lineage>
        <taxon>Bacteria</taxon>
        <taxon>Pseudomonadati</taxon>
        <taxon>Pseudomonadota</taxon>
        <taxon>Gammaproteobacteria</taxon>
        <taxon>Enterobacterales</taxon>
        <taxon>Budviciaceae</taxon>
        <taxon>Pragia</taxon>
    </lineage>
</organism>
<comment type="similarity">
    <text evidence="1">Belongs to the intimin/invasin family.</text>
</comment>
<proteinExistence type="inferred from homology"/>
<dbReference type="Pfam" id="PF02369">
    <property type="entry name" value="Big_1"/>
    <property type="match status" value="1"/>
</dbReference>
<dbReference type="InterPro" id="IPR003535">
    <property type="entry name" value="Intimin/invasin_bac"/>
</dbReference>
<evidence type="ECO:0000256" key="1">
    <source>
        <dbReference type="ARBA" id="ARBA00010116"/>
    </source>
</evidence>
<accession>A0ABQ5LDD5</accession>
<comment type="caution">
    <text evidence="4">The sequence shown here is derived from an EMBL/GenBank/DDBJ whole genome shotgun (WGS) entry which is preliminary data.</text>
</comment>
<dbReference type="InterPro" id="IPR003344">
    <property type="entry name" value="Big_1_dom"/>
</dbReference>
<dbReference type="PRINTS" id="PR01369">
    <property type="entry name" value="INTIMIN"/>
</dbReference>
<name>A0ABQ5LDD5_9GAMM</name>
<dbReference type="Gene3D" id="2.60.40.10">
    <property type="entry name" value="Immunoglobulins"/>
    <property type="match status" value="2"/>
</dbReference>
<gene>
    <name evidence="4" type="ORF">SOASR032_02050</name>
</gene>
<evidence type="ECO:0000259" key="3">
    <source>
        <dbReference type="PROSITE" id="PS51127"/>
    </source>
</evidence>
<dbReference type="InterPro" id="IPR024519">
    <property type="entry name" value="IAT_beta"/>
</dbReference>
<sequence>MEVLTMKGNKKHISYLLVVTQLAFPVFPAYAGSDNNHNNNEQTIAQISSQFGSAMSAGNTNEAVKSVLLNQASGVASENVESWLHQFGTAQISLQTDSDFSLKNSSADVLFPLYNSTENVLFTQLGVRDNDGRFTSNIGLGHRYFTTSWMVGYNAFYDVSWNNTNQRYGVGIEAWRDYLKLSANFYRGMSGWHQSRQHQDYDERPADGWDIRSETYLSAYPQLGAKFAYEQYYGDSVALFSHDDKQKNPHTFTVGVNYTPVPLITAGVDIKNGKNGVNNTQFNLELNYRLGETLTKQLDLQAVSIQRSLMGSRLDLVNRNNNIVMDYRKQELITLAFPTHIRGDENTQYTFIPRVKSKYGVERIELNDTALVRMGGKVVSNQQGAITLQLPPHTEIPVQLSGVAVDRHGNKSNLANVLITTLATQNKLALIANRNQVNADGQERVVYTLSVTDSQGKAVANADITWNHNLGEIQADGTTDDKGMATATLTSREAGQAIIVAKVNEQSVTNNTVTFTEFKMVLKSSITPERNQLTPNEKIQLTVQVNDAQGHPVSHAKVTHWQVKGVGMVNSQSVYTDNNGELNANYTATESGVAVVSVDITAPDDEANIVKASTSEIVVMKPLVIESIEAVDKNGGNENNISFSKSTGPTVAWKGAKFKVNVTNAVGNVTWTSDSNALSFAGDIITINNHPYTVLVIGKDSVGQTVAFTMNVRRWFTQSGITSDLYDGAQKNCEALGTDVSSKGAINNLFSQWGNFYVYDGWMREFYRTSTAYDLSKPVSDSNNWVFWAENGLWTKNAWSRLPYACGGE</sequence>
<dbReference type="InterPro" id="IPR038177">
    <property type="entry name" value="IAT_beta_sf"/>
</dbReference>
<reference evidence="4" key="1">
    <citation type="submission" date="2022-06" db="EMBL/GenBank/DDBJ databases">
        <title>Draft genome sequences of Pragia fontium str. JCM24417.</title>
        <authorList>
            <person name="Wakabayashi Y."/>
            <person name="Kojima K."/>
        </authorList>
    </citation>
    <scope>NUCLEOTIDE SEQUENCE</scope>
    <source>
        <strain evidence="4">JCM 24417</strain>
    </source>
</reference>
<dbReference type="Proteomes" id="UP001059610">
    <property type="component" value="Unassembled WGS sequence"/>
</dbReference>
<dbReference type="PANTHER" id="PTHR39576:SF2">
    <property type="entry name" value="ATTACHING AND EFFACING PROTEIN HOMOLOG-RELATED"/>
    <property type="match status" value="1"/>
</dbReference>
<dbReference type="SUPFAM" id="SSF49373">
    <property type="entry name" value="Invasin/intimin cell-adhesion fragments"/>
    <property type="match status" value="2"/>
</dbReference>
<dbReference type="PANTHER" id="PTHR39576">
    <property type="entry name" value="ATTACHING AND EFFACING PROTEIN HOMOLOG-RELATED-RELATED"/>
    <property type="match status" value="1"/>
</dbReference>
<dbReference type="EMBL" id="BRLJ01000001">
    <property type="protein sequence ID" value="GKX61636.1"/>
    <property type="molecule type" value="Genomic_DNA"/>
</dbReference>
<feature type="signal peptide" evidence="2">
    <location>
        <begin position="1"/>
        <end position="31"/>
    </location>
</feature>
<dbReference type="InterPro" id="IPR013783">
    <property type="entry name" value="Ig-like_fold"/>
</dbReference>
<feature type="domain" description="Big-1" evidence="3">
    <location>
        <begin position="427"/>
        <end position="516"/>
    </location>
</feature>
<dbReference type="InterPro" id="IPR051715">
    <property type="entry name" value="Intimin-Invasin_domain"/>
</dbReference>
<dbReference type="SMART" id="SM00634">
    <property type="entry name" value="BID_1"/>
    <property type="match status" value="2"/>
</dbReference>
<evidence type="ECO:0000256" key="2">
    <source>
        <dbReference type="SAM" id="SignalP"/>
    </source>
</evidence>